<dbReference type="InterPro" id="IPR051704">
    <property type="entry name" value="FAD_aromatic-hydroxylase"/>
</dbReference>
<protein>
    <submittedName>
        <fullName evidence="1">Uncharacterized protein</fullName>
    </submittedName>
</protein>
<name>A0ABV3GH26_MICGL</name>
<dbReference type="RefSeq" id="WP_358134762.1">
    <property type="nucleotide sequence ID" value="NZ_JBFALK010000010.1"/>
</dbReference>
<evidence type="ECO:0000313" key="1">
    <source>
        <dbReference type="EMBL" id="MEV0970956.1"/>
    </source>
</evidence>
<dbReference type="PANTHER" id="PTHR46865">
    <property type="entry name" value="OXIDOREDUCTASE-RELATED"/>
    <property type="match status" value="1"/>
</dbReference>
<comment type="caution">
    <text evidence="1">The sequence shown here is derived from an EMBL/GenBank/DDBJ whole genome shotgun (WGS) entry which is preliminary data.</text>
</comment>
<accession>A0ABV3GH26</accession>
<keyword evidence="2" id="KW-1185">Reference proteome</keyword>
<organism evidence="1 2">
    <name type="scientific">Microtetraspora glauca</name>
    <dbReference type="NCBI Taxonomy" id="1996"/>
    <lineage>
        <taxon>Bacteria</taxon>
        <taxon>Bacillati</taxon>
        <taxon>Actinomycetota</taxon>
        <taxon>Actinomycetes</taxon>
        <taxon>Streptosporangiales</taxon>
        <taxon>Streptosporangiaceae</taxon>
        <taxon>Microtetraspora</taxon>
    </lineage>
</organism>
<reference evidence="1 2" key="1">
    <citation type="submission" date="2024-06" db="EMBL/GenBank/DDBJ databases">
        <title>The Natural Products Discovery Center: Release of the First 8490 Sequenced Strains for Exploring Actinobacteria Biosynthetic Diversity.</title>
        <authorList>
            <person name="Kalkreuter E."/>
            <person name="Kautsar S.A."/>
            <person name="Yang D."/>
            <person name="Bader C.D."/>
            <person name="Teijaro C.N."/>
            <person name="Fluegel L."/>
            <person name="Davis C.M."/>
            <person name="Simpson J.R."/>
            <person name="Lauterbach L."/>
            <person name="Steele A.D."/>
            <person name="Gui C."/>
            <person name="Meng S."/>
            <person name="Li G."/>
            <person name="Viehrig K."/>
            <person name="Ye F."/>
            <person name="Su P."/>
            <person name="Kiefer A.F."/>
            <person name="Nichols A."/>
            <person name="Cepeda A.J."/>
            <person name="Yan W."/>
            <person name="Fan B."/>
            <person name="Jiang Y."/>
            <person name="Adhikari A."/>
            <person name="Zheng C.-J."/>
            <person name="Schuster L."/>
            <person name="Cowan T.M."/>
            <person name="Smanski M.J."/>
            <person name="Chevrette M.G."/>
            <person name="De Carvalho L.P.S."/>
            <person name="Shen B."/>
        </authorList>
    </citation>
    <scope>NUCLEOTIDE SEQUENCE [LARGE SCALE GENOMIC DNA]</scope>
    <source>
        <strain evidence="1 2">NPDC050100</strain>
    </source>
</reference>
<dbReference type="EMBL" id="JBFALK010000010">
    <property type="protein sequence ID" value="MEV0970956.1"/>
    <property type="molecule type" value="Genomic_DNA"/>
</dbReference>
<evidence type="ECO:0000313" key="2">
    <source>
        <dbReference type="Proteomes" id="UP001551675"/>
    </source>
</evidence>
<proteinExistence type="predicted"/>
<sequence>MDFRDRQEQEQAVRAAFAGHGWEAPRLLEAMSEADDFYFGSSCQVHLDRWSAAGAARPDPLTYPPGRR</sequence>
<dbReference type="PANTHER" id="PTHR46865:SF2">
    <property type="entry name" value="MONOOXYGENASE"/>
    <property type="match status" value="1"/>
</dbReference>
<dbReference type="Proteomes" id="UP001551675">
    <property type="component" value="Unassembled WGS sequence"/>
</dbReference>
<gene>
    <name evidence="1" type="ORF">AB0I59_20195</name>
</gene>